<feature type="domain" description="LysM" evidence="3">
    <location>
        <begin position="105"/>
        <end position="149"/>
    </location>
</feature>
<dbReference type="SUPFAM" id="SSF54106">
    <property type="entry name" value="LysM domain"/>
    <property type="match status" value="2"/>
</dbReference>
<gene>
    <name evidence="4" type="ORF">PAI11_23990</name>
</gene>
<feature type="compositionally biased region" description="Low complexity" evidence="1">
    <location>
        <begin position="77"/>
        <end position="101"/>
    </location>
</feature>
<dbReference type="InterPro" id="IPR008258">
    <property type="entry name" value="Transglycosylase_SLT_dom_1"/>
</dbReference>
<feature type="chain" id="PRO_5003531799" evidence="2">
    <location>
        <begin position="28"/>
        <end position="322"/>
    </location>
</feature>
<sequence>MHAFRRRAAVLCGALALAIAAAPAAHATPIHQVAAGESLWSVAAANGMSPAQLAAANGLSAGAGVRTGQVLSIPPRTASATPTAAAPATATTAAPTATGSGAPAGGYVVQPGDSLSAIAARQGISVTHLAAANGLNASALLPAGARLTLPAGGSSPTASSGATTRPAVATSSTTTTTATASTTSTTPVATPGRVNAEQIGAIAAQNGVPPALARAIAWQESGFDNAAVSSVGARGVMQVMPGTWRWIGSNLAGRPLDPSSPTDNVQAGTLYLRHLLRETGGDQNLAAAGYYQGLASVRGRGMYDDTKQYVNSVAALRARFGG</sequence>
<comment type="caution">
    <text evidence="4">The sequence shown here is derived from an EMBL/GenBank/DDBJ whole genome shotgun (WGS) entry which is preliminary data.</text>
</comment>
<dbReference type="SMART" id="SM00257">
    <property type="entry name" value="LysM"/>
    <property type="match status" value="2"/>
</dbReference>
<reference evidence="4 5" key="1">
    <citation type="journal article" date="2013" name="Biodegradation">
        <title>Quantitative proteomic analysis of ibuprofen-degrading Patulibacter sp. strain I11.</title>
        <authorList>
            <person name="Almeida B."/>
            <person name="Kjeldal H."/>
            <person name="Lolas I."/>
            <person name="Knudsen A.D."/>
            <person name="Carvalho G."/>
            <person name="Nielsen K.L."/>
            <person name="Barreto Crespo M.T."/>
            <person name="Stensballe A."/>
            <person name="Nielsen J.L."/>
        </authorList>
    </citation>
    <scope>NUCLEOTIDE SEQUENCE [LARGE SCALE GENOMIC DNA]</scope>
    <source>
        <strain evidence="4 5">I11</strain>
    </source>
</reference>
<protein>
    <submittedName>
        <fullName evidence="4">Lytic transglycosylase catalytic</fullName>
    </submittedName>
</protein>
<dbReference type="CDD" id="cd16896">
    <property type="entry name" value="LT_Slt70-like"/>
    <property type="match status" value="1"/>
</dbReference>
<dbReference type="PANTHER" id="PTHR37423:SF2">
    <property type="entry name" value="MEMBRANE-BOUND LYTIC MUREIN TRANSGLYCOSYLASE C"/>
    <property type="match status" value="1"/>
</dbReference>
<dbReference type="AlphaFoldDB" id="H0E6E9"/>
<dbReference type="PROSITE" id="PS51782">
    <property type="entry name" value="LYSM"/>
    <property type="match status" value="2"/>
</dbReference>
<dbReference type="Pfam" id="PF01476">
    <property type="entry name" value="LysM"/>
    <property type="match status" value="2"/>
</dbReference>
<accession>H0E6E9</accession>
<dbReference type="CDD" id="cd00118">
    <property type="entry name" value="LysM"/>
    <property type="match status" value="2"/>
</dbReference>
<dbReference type="InterPro" id="IPR036779">
    <property type="entry name" value="LysM_dom_sf"/>
</dbReference>
<evidence type="ECO:0000256" key="2">
    <source>
        <dbReference type="SAM" id="SignalP"/>
    </source>
</evidence>
<dbReference type="PANTHER" id="PTHR37423">
    <property type="entry name" value="SOLUBLE LYTIC MUREIN TRANSGLYCOSYLASE-RELATED"/>
    <property type="match status" value="1"/>
</dbReference>
<feature type="region of interest" description="Disordered" evidence="1">
    <location>
        <begin position="151"/>
        <end position="191"/>
    </location>
</feature>
<keyword evidence="5" id="KW-1185">Reference proteome</keyword>
<proteinExistence type="predicted"/>
<dbReference type="SUPFAM" id="SSF53955">
    <property type="entry name" value="Lysozyme-like"/>
    <property type="match status" value="1"/>
</dbReference>
<dbReference type="InterPro" id="IPR018392">
    <property type="entry name" value="LysM"/>
</dbReference>
<dbReference type="EMBL" id="AGUD01000203">
    <property type="protein sequence ID" value="EHN10738.1"/>
    <property type="molecule type" value="Genomic_DNA"/>
</dbReference>
<dbReference type="Proteomes" id="UP000005143">
    <property type="component" value="Unassembled WGS sequence"/>
</dbReference>
<dbReference type="InterPro" id="IPR023346">
    <property type="entry name" value="Lysozyme-like_dom_sf"/>
</dbReference>
<keyword evidence="2" id="KW-0732">Signal</keyword>
<evidence type="ECO:0000313" key="4">
    <source>
        <dbReference type="EMBL" id="EHN10738.1"/>
    </source>
</evidence>
<name>H0E6E9_9ACTN</name>
<evidence type="ECO:0000259" key="3">
    <source>
        <dbReference type="PROSITE" id="PS51782"/>
    </source>
</evidence>
<evidence type="ECO:0000256" key="1">
    <source>
        <dbReference type="SAM" id="MobiDB-lite"/>
    </source>
</evidence>
<dbReference type="Gene3D" id="3.10.350.10">
    <property type="entry name" value="LysM domain"/>
    <property type="match status" value="2"/>
</dbReference>
<feature type="region of interest" description="Disordered" evidence="1">
    <location>
        <begin position="75"/>
        <end position="102"/>
    </location>
</feature>
<feature type="signal peptide" evidence="2">
    <location>
        <begin position="1"/>
        <end position="27"/>
    </location>
</feature>
<organism evidence="4 5">
    <name type="scientific">Patulibacter medicamentivorans</name>
    <dbReference type="NCBI Taxonomy" id="1097667"/>
    <lineage>
        <taxon>Bacteria</taxon>
        <taxon>Bacillati</taxon>
        <taxon>Actinomycetota</taxon>
        <taxon>Thermoleophilia</taxon>
        <taxon>Solirubrobacterales</taxon>
        <taxon>Patulibacteraceae</taxon>
        <taxon>Patulibacter</taxon>
    </lineage>
</organism>
<dbReference type="Pfam" id="PF01464">
    <property type="entry name" value="SLT"/>
    <property type="match status" value="1"/>
</dbReference>
<dbReference type="RefSeq" id="WP_007575305.1">
    <property type="nucleotide sequence ID" value="NZ_AGUD01000203.1"/>
</dbReference>
<dbReference type="Gene3D" id="1.10.530.10">
    <property type="match status" value="1"/>
</dbReference>
<feature type="domain" description="LysM" evidence="3">
    <location>
        <begin position="29"/>
        <end position="73"/>
    </location>
</feature>
<evidence type="ECO:0000313" key="5">
    <source>
        <dbReference type="Proteomes" id="UP000005143"/>
    </source>
</evidence>